<organism evidence="2 3">
    <name type="scientific">Caulifigura coniformis</name>
    <dbReference type="NCBI Taxonomy" id="2527983"/>
    <lineage>
        <taxon>Bacteria</taxon>
        <taxon>Pseudomonadati</taxon>
        <taxon>Planctomycetota</taxon>
        <taxon>Planctomycetia</taxon>
        <taxon>Planctomycetales</taxon>
        <taxon>Planctomycetaceae</taxon>
        <taxon>Caulifigura</taxon>
    </lineage>
</organism>
<dbReference type="KEGG" id="ccos:Pan44_31080"/>
<dbReference type="InParanoid" id="A0A517SG63"/>
<dbReference type="OrthoDB" id="250183at2"/>
<evidence type="ECO:0000313" key="3">
    <source>
        <dbReference type="Proteomes" id="UP000315700"/>
    </source>
</evidence>
<gene>
    <name evidence="2" type="ORF">Pan44_31080</name>
</gene>
<keyword evidence="3" id="KW-1185">Reference proteome</keyword>
<evidence type="ECO:0000256" key="1">
    <source>
        <dbReference type="SAM" id="SignalP"/>
    </source>
</evidence>
<name>A0A517SG63_9PLAN</name>
<proteinExistence type="predicted"/>
<reference evidence="2 3" key="1">
    <citation type="submission" date="2019-02" db="EMBL/GenBank/DDBJ databases">
        <title>Deep-cultivation of Planctomycetes and their phenomic and genomic characterization uncovers novel biology.</title>
        <authorList>
            <person name="Wiegand S."/>
            <person name="Jogler M."/>
            <person name="Boedeker C."/>
            <person name="Pinto D."/>
            <person name="Vollmers J."/>
            <person name="Rivas-Marin E."/>
            <person name="Kohn T."/>
            <person name="Peeters S.H."/>
            <person name="Heuer A."/>
            <person name="Rast P."/>
            <person name="Oberbeckmann S."/>
            <person name="Bunk B."/>
            <person name="Jeske O."/>
            <person name="Meyerdierks A."/>
            <person name="Storesund J.E."/>
            <person name="Kallscheuer N."/>
            <person name="Luecker S."/>
            <person name="Lage O.M."/>
            <person name="Pohl T."/>
            <person name="Merkel B.J."/>
            <person name="Hornburger P."/>
            <person name="Mueller R.-W."/>
            <person name="Bruemmer F."/>
            <person name="Labrenz M."/>
            <person name="Spormann A.M."/>
            <person name="Op den Camp H."/>
            <person name="Overmann J."/>
            <person name="Amann R."/>
            <person name="Jetten M.S.M."/>
            <person name="Mascher T."/>
            <person name="Medema M.H."/>
            <person name="Devos D.P."/>
            <person name="Kaster A.-K."/>
            <person name="Ovreas L."/>
            <person name="Rohde M."/>
            <person name="Galperin M.Y."/>
            <person name="Jogler C."/>
        </authorList>
    </citation>
    <scope>NUCLEOTIDE SEQUENCE [LARGE SCALE GENOMIC DNA]</scope>
    <source>
        <strain evidence="2 3">Pan44</strain>
    </source>
</reference>
<protein>
    <submittedName>
        <fullName evidence="2">Uncharacterized protein</fullName>
    </submittedName>
</protein>
<dbReference type="AlphaFoldDB" id="A0A517SG63"/>
<dbReference type="RefSeq" id="WP_145030863.1">
    <property type="nucleotide sequence ID" value="NZ_CP036271.1"/>
</dbReference>
<feature type="signal peptide" evidence="1">
    <location>
        <begin position="1"/>
        <end position="20"/>
    </location>
</feature>
<feature type="chain" id="PRO_5022138278" evidence="1">
    <location>
        <begin position="21"/>
        <end position="417"/>
    </location>
</feature>
<dbReference type="Proteomes" id="UP000315700">
    <property type="component" value="Chromosome"/>
</dbReference>
<accession>A0A517SG63</accession>
<sequence length="417" mass="45535" precursor="true">MRRFLPVLLLVFHCTAPYCAAGKPDRNVVEKLVTDLGSASRRDRELAEENLVASGPEVLDLLPQSAGSPAVSAALDRIRRELEQEAARLAGLASRISLTGQRSWSDIEKAFHDQTGQVIRLAGIRAPSGPLDWTEKPFWDAVRELETQTGTSAAPERAAEALFLRPLTNKTESAVATSGPCRVELVGVSERANLVDPTMSLLTARWRVRTEPRLRPLYLIVADRQCSLGMGPERFAPLSPDARREIPCDRWDGCEIDTAFQAPRGVDRSKLEFSADATLKVAALPLRLRFDDLQVPVPRPLRRGAVTGAVRRVKADPGAGTISLELTVSYERGGPEFESHRMWIYQNAAWLELSEGGEAIVPESVDLKEISSTGATLGFTFDNVVAPAADLTFVYEAPSLVIDVPVRVTGLPVPVTQ</sequence>
<keyword evidence="1" id="KW-0732">Signal</keyword>
<evidence type="ECO:0000313" key="2">
    <source>
        <dbReference type="EMBL" id="QDT55067.1"/>
    </source>
</evidence>
<dbReference type="EMBL" id="CP036271">
    <property type="protein sequence ID" value="QDT55067.1"/>
    <property type="molecule type" value="Genomic_DNA"/>
</dbReference>